<reference evidence="1" key="1">
    <citation type="submission" date="2021-02" db="EMBL/GenBank/DDBJ databases">
        <authorList>
            <person name="Nowell W R."/>
        </authorList>
    </citation>
    <scope>NUCLEOTIDE SEQUENCE</scope>
    <source>
        <strain evidence="1">Ploen Becks lab</strain>
    </source>
</reference>
<dbReference type="EMBL" id="CAJNOC010000201">
    <property type="protein sequence ID" value="CAF0726466.1"/>
    <property type="molecule type" value="Genomic_DNA"/>
</dbReference>
<accession>A0A813MUK9</accession>
<sequence length="71" mass="8011">MLLTYGLNNVAPFANKGQNREELAEALSANPLQALKQDENRNVVVENDNPDVQVNREVYPVFQNAQQEQNV</sequence>
<dbReference type="Proteomes" id="UP000663879">
    <property type="component" value="Unassembled WGS sequence"/>
</dbReference>
<gene>
    <name evidence="1" type="ORF">OXX778_LOCUS2548</name>
</gene>
<protein>
    <submittedName>
        <fullName evidence="1">Uncharacterized protein</fullName>
    </submittedName>
</protein>
<name>A0A813MUK9_9BILA</name>
<proteinExistence type="predicted"/>
<evidence type="ECO:0000313" key="2">
    <source>
        <dbReference type="Proteomes" id="UP000663879"/>
    </source>
</evidence>
<dbReference type="AlphaFoldDB" id="A0A813MUK9"/>
<comment type="caution">
    <text evidence="1">The sequence shown here is derived from an EMBL/GenBank/DDBJ whole genome shotgun (WGS) entry which is preliminary data.</text>
</comment>
<evidence type="ECO:0000313" key="1">
    <source>
        <dbReference type="EMBL" id="CAF0726466.1"/>
    </source>
</evidence>
<organism evidence="1 2">
    <name type="scientific">Brachionus calyciflorus</name>
    <dbReference type="NCBI Taxonomy" id="104777"/>
    <lineage>
        <taxon>Eukaryota</taxon>
        <taxon>Metazoa</taxon>
        <taxon>Spiralia</taxon>
        <taxon>Gnathifera</taxon>
        <taxon>Rotifera</taxon>
        <taxon>Eurotatoria</taxon>
        <taxon>Monogononta</taxon>
        <taxon>Pseudotrocha</taxon>
        <taxon>Ploima</taxon>
        <taxon>Brachionidae</taxon>
        <taxon>Brachionus</taxon>
    </lineage>
</organism>
<keyword evidence="2" id="KW-1185">Reference proteome</keyword>